<dbReference type="InterPro" id="IPR017205">
    <property type="entry name" value="Sig_transdc_His_kinase_ChrS"/>
</dbReference>
<dbReference type="SMART" id="SM00387">
    <property type="entry name" value="HATPase_c"/>
    <property type="match status" value="1"/>
</dbReference>
<keyword evidence="3" id="KW-0902">Two-component regulatory system</keyword>
<dbReference type="RefSeq" id="WP_130493269.1">
    <property type="nucleotide sequence ID" value="NZ_SGXD01000003.1"/>
</dbReference>
<dbReference type="Proteomes" id="UP000293638">
    <property type="component" value="Unassembled WGS sequence"/>
</dbReference>
<dbReference type="PIRSF" id="PIRSF037434">
    <property type="entry name" value="STHK_ChrS"/>
    <property type="match status" value="1"/>
</dbReference>
<accession>A0A4Q7NP99</accession>
<name>A0A4Q7NP99_9ACTN</name>
<dbReference type="EMBL" id="SGXD01000003">
    <property type="protein sequence ID" value="RZS87091.1"/>
    <property type="molecule type" value="Genomic_DNA"/>
</dbReference>
<dbReference type="GO" id="GO:0016020">
    <property type="term" value="C:membrane"/>
    <property type="evidence" value="ECO:0007669"/>
    <property type="project" value="InterPro"/>
</dbReference>
<dbReference type="Gene3D" id="1.20.5.1930">
    <property type="match status" value="1"/>
</dbReference>
<keyword evidence="7" id="KW-1185">Reference proteome</keyword>
<dbReference type="PANTHER" id="PTHR24421">
    <property type="entry name" value="NITRATE/NITRITE SENSOR PROTEIN NARX-RELATED"/>
    <property type="match status" value="1"/>
</dbReference>
<gene>
    <name evidence="6" type="ORF">EV189_2513</name>
</gene>
<reference evidence="6 7" key="1">
    <citation type="submission" date="2019-02" db="EMBL/GenBank/DDBJ databases">
        <title>Genomic Encyclopedia of Type Strains, Phase IV (KMG-IV): sequencing the most valuable type-strain genomes for metagenomic binning, comparative biology and taxonomic classification.</title>
        <authorList>
            <person name="Goeker M."/>
        </authorList>
    </citation>
    <scope>NUCLEOTIDE SEQUENCE [LARGE SCALE GENOMIC DNA]</scope>
    <source>
        <strain evidence="6 7">DSM 45622</strain>
    </source>
</reference>
<dbReference type="Pfam" id="PF07730">
    <property type="entry name" value="HisKA_3"/>
    <property type="match status" value="1"/>
</dbReference>
<dbReference type="InterPro" id="IPR011712">
    <property type="entry name" value="Sig_transdc_His_kin_sub3_dim/P"/>
</dbReference>
<dbReference type="InterPro" id="IPR003594">
    <property type="entry name" value="HATPase_dom"/>
</dbReference>
<evidence type="ECO:0000256" key="1">
    <source>
        <dbReference type="ARBA" id="ARBA00022679"/>
    </source>
</evidence>
<feature type="transmembrane region" description="Helical" evidence="4">
    <location>
        <begin position="112"/>
        <end position="130"/>
    </location>
</feature>
<feature type="transmembrane region" description="Helical" evidence="4">
    <location>
        <begin position="23"/>
        <end position="55"/>
    </location>
</feature>
<proteinExistence type="predicted"/>
<dbReference type="CDD" id="cd16917">
    <property type="entry name" value="HATPase_UhpB-NarQ-NarX-like"/>
    <property type="match status" value="1"/>
</dbReference>
<dbReference type="Pfam" id="PF02518">
    <property type="entry name" value="HATPase_c"/>
    <property type="match status" value="1"/>
</dbReference>
<keyword evidence="1" id="KW-0808">Transferase</keyword>
<organism evidence="6 7">
    <name type="scientific">Motilibacter rhizosphaerae</name>
    <dbReference type="NCBI Taxonomy" id="598652"/>
    <lineage>
        <taxon>Bacteria</taxon>
        <taxon>Bacillati</taxon>
        <taxon>Actinomycetota</taxon>
        <taxon>Actinomycetes</taxon>
        <taxon>Motilibacterales</taxon>
        <taxon>Motilibacteraceae</taxon>
        <taxon>Motilibacter</taxon>
    </lineage>
</organism>
<dbReference type="GO" id="GO:0000155">
    <property type="term" value="F:phosphorelay sensor kinase activity"/>
    <property type="evidence" value="ECO:0007669"/>
    <property type="project" value="InterPro"/>
</dbReference>
<keyword evidence="4" id="KW-0472">Membrane</keyword>
<dbReference type="GO" id="GO:0046983">
    <property type="term" value="F:protein dimerization activity"/>
    <property type="evidence" value="ECO:0007669"/>
    <property type="project" value="InterPro"/>
</dbReference>
<dbReference type="PANTHER" id="PTHR24421:SF62">
    <property type="entry name" value="SENSORY TRANSDUCTION HISTIDINE KINASE"/>
    <property type="match status" value="1"/>
</dbReference>
<evidence type="ECO:0000313" key="6">
    <source>
        <dbReference type="EMBL" id="RZS87091.1"/>
    </source>
</evidence>
<sequence>MTGAGVGTDVWARSRRGWHVTSFGLFTVVTLLTVLAGHWASTACCALLITAYAALGVRAIEQQRTPPAGYAYVAVAYACFVGAVWTDDSAYMLLFVLYPHTFAILQRRRDALVAAAALSSALGVAVWHGAEDTSGAWVSGTIAATVNFVVAALLGLFISGVFRESEARGALIQELEATREQLAEAHHREGVLEERERLSREIHDTLAQGFASVVMLSRVATRALEGGDTGLAADRLTALESLGRDNLAEARALVAALAPAPLQEASLVDAIGRLVTRFRSETGVTTAYVVTGTPRPLRPQVDVVLLRAAQESLANVRKHSEACAVEVGLRFEDDQVCLRVRDDGRGFDPAAVEGGAGYGLLGMRSRLGALDAGLRLVTAPGRGTEVCIDVRDLAAPAVVLPAQPAATMDW</sequence>
<dbReference type="OrthoDB" id="227596at2"/>
<dbReference type="SUPFAM" id="SSF55874">
    <property type="entry name" value="ATPase domain of HSP90 chaperone/DNA topoisomerase II/histidine kinase"/>
    <property type="match status" value="1"/>
</dbReference>
<keyword evidence="2 6" id="KW-0418">Kinase</keyword>
<dbReference type="InterPro" id="IPR050482">
    <property type="entry name" value="Sensor_HK_TwoCompSys"/>
</dbReference>
<dbReference type="InterPro" id="IPR036890">
    <property type="entry name" value="HATPase_C_sf"/>
</dbReference>
<dbReference type="AlphaFoldDB" id="A0A4Q7NP99"/>
<keyword evidence="4" id="KW-0812">Transmembrane</keyword>
<comment type="caution">
    <text evidence="6">The sequence shown here is derived from an EMBL/GenBank/DDBJ whole genome shotgun (WGS) entry which is preliminary data.</text>
</comment>
<evidence type="ECO:0000256" key="3">
    <source>
        <dbReference type="ARBA" id="ARBA00023012"/>
    </source>
</evidence>
<evidence type="ECO:0000259" key="5">
    <source>
        <dbReference type="SMART" id="SM00387"/>
    </source>
</evidence>
<dbReference type="Gene3D" id="3.30.565.10">
    <property type="entry name" value="Histidine kinase-like ATPase, C-terminal domain"/>
    <property type="match status" value="1"/>
</dbReference>
<feature type="transmembrane region" description="Helical" evidence="4">
    <location>
        <begin position="136"/>
        <end position="158"/>
    </location>
</feature>
<protein>
    <submittedName>
        <fullName evidence="6">Signal transduction histidine kinase</fullName>
    </submittedName>
</protein>
<feature type="domain" description="Histidine kinase/HSP90-like ATPase" evidence="5">
    <location>
        <begin position="300"/>
        <end position="394"/>
    </location>
</feature>
<keyword evidence="4" id="KW-1133">Transmembrane helix</keyword>
<evidence type="ECO:0000313" key="7">
    <source>
        <dbReference type="Proteomes" id="UP000293638"/>
    </source>
</evidence>
<evidence type="ECO:0000256" key="2">
    <source>
        <dbReference type="ARBA" id="ARBA00022777"/>
    </source>
</evidence>
<evidence type="ECO:0000256" key="4">
    <source>
        <dbReference type="SAM" id="Phobius"/>
    </source>
</evidence>